<evidence type="ECO:0000313" key="1">
    <source>
        <dbReference type="EMBL" id="QZE13912.1"/>
    </source>
</evidence>
<proteinExistence type="predicted"/>
<sequence>MSFRIREKLQKFFVIGISYKKTAIDIREKFALQPEDQKTILNQARSQGIESLIVLSTCNRTELYGFSSDPDSVIHLFLSNCNAKYEDFISHGYIQKGHDAISHIYQVTTGLDSQITGDFQIVGQVKNSYRESDEMGLINPFVNRLFSYVFQASKKIKNTTDISKGASSVSHAAVQYIKDNTEKLDEANILLFGLGEIGKDTCVNLLKHMQNRSLTVVNRTLNKAENLAKKFDLHFAPIENLTQELRKADVIVVATGASSPTVRAEHLDNKTKKTLILDLSVPRNVSKDIEENPYIEVATVDILSQSISKAMKHRHEAVPQAKIIIEESIKEFYGWLEIKNLSPVIVALKDNLEKIKVKEIEYHKPKLSAIELEKIEHISSNIVNKIARACINHLKDNHKKHSTPIETLEMIFRENEN</sequence>
<evidence type="ECO:0000313" key="2">
    <source>
        <dbReference type="Proteomes" id="UP000826212"/>
    </source>
</evidence>
<dbReference type="EC" id="1.2.1.70" evidence="1"/>
<dbReference type="EMBL" id="CP081303">
    <property type="protein sequence ID" value="QZE13912.1"/>
    <property type="molecule type" value="Genomic_DNA"/>
</dbReference>
<accession>A0AC61NEA8</accession>
<gene>
    <name evidence="1" type="primary">hemA</name>
    <name evidence="1" type="ORF">K4L44_15420</name>
</gene>
<name>A0AC61NEA8_9BACT</name>
<protein>
    <submittedName>
        <fullName evidence="1">Glutamyl-tRNA reductase</fullName>
        <ecNumber evidence="1">1.2.1.70</ecNumber>
    </submittedName>
</protein>
<keyword evidence="1" id="KW-0560">Oxidoreductase</keyword>
<keyword evidence="2" id="KW-1185">Reference proteome</keyword>
<reference evidence="1" key="1">
    <citation type="submission" date="2021-08" db="EMBL/GenBank/DDBJ databases">
        <title>Novel anaerobic bacterium isolated from sea squirt in East Sea, Republic of Korea.</title>
        <authorList>
            <person name="Nguyen T.H."/>
            <person name="Li Z."/>
            <person name="Lee Y.-J."/>
            <person name="Ko J."/>
            <person name="Kim S.-G."/>
        </authorList>
    </citation>
    <scope>NUCLEOTIDE SEQUENCE</scope>
    <source>
        <strain evidence="1">KCTC 25031</strain>
    </source>
</reference>
<dbReference type="Proteomes" id="UP000826212">
    <property type="component" value="Chromosome"/>
</dbReference>
<organism evidence="1 2">
    <name type="scientific">Halosquirtibacter laminarini</name>
    <dbReference type="NCBI Taxonomy" id="3374600"/>
    <lineage>
        <taxon>Bacteria</taxon>
        <taxon>Pseudomonadati</taxon>
        <taxon>Bacteroidota</taxon>
        <taxon>Bacteroidia</taxon>
        <taxon>Marinilabiliales</taxon>
        <taxon>Prolixibacteraceae</taxon>
        <taxon>Halosquirtibacter</taxon>
    </lineage>
</organism>